<evidence type="ECO:0000259" key="1">
    <source>
        <dbReference type="Pfam" id="PF05170"/>
    </source>
</evidence>
<dbReference type="GO" id="GO:0090313">
    <property type="term" value="P:regulation of protein targeting to membrane"/>
    <property type="evidence" value="ECO:0007669"/>
    <property type="project" value="TreeGrafter"/>
</dbReference>
<dbReference type="EMBL" id="CP002026">
    <property type="protein sequence ID" value="ADH87933.1"/>
    <property type="molecule type" value="Genomic_DNA"/>
</dbReference>
<dbReference type="PANTHER" id="PTHR30441">
    <property type="entry name" value="DUF748 DOMAIN-CONTAINING PROTEIN"/>
    <property type="match status" value="1"/>
</dbReference>
<feature type="domain" description="AsmA" evidence="1">
    <location>
        <begin position="327"/>
        <end position="511"/>
    </location>
</feature>
<dbReference type="InterPro" id="IPR052894">
    <property type="entry name" value="AsmA-related"/>
</dbReference>
<dbReference type="AlphaFoldDB" id="D7A4B3"/>
<dbReference type="InterPro" id="IPR007844">
    <property type="entry name" value="AsmA"/>
</dbReference>
<protein>
    <submittedName>
        <fullName evidence="2">AsmA family protein</fullName>
    </submittedName>
</protein>
<name>D7A4B3_ANCN5</name>
<feature type="domain" description="AsmA" evidence="1">
    <location>
        <begin position="5"/>
        <end position="118"/>
    </location>
</feature>
<reference evidence="2 3" key="1">
    <citation type="journal article" date="2012" name="Stand. Genomic Sci.">
        <title>Complete genome sequence of the facultatively chemolithoautotrophic and methylotrophic alpha Proteobacterium Starkeya novella type strain (ATCC 8093(T)).</title>
        <authorList>
            <person name="Kappler U."/>
            <person name="Davenport K."/>
            <person name="Beatson S."/>
            <person name="Lucas S."/>
            <person name="Lapidus A."/>
            <person name="Copeland A."/>
            <person name="Berry K.W."/>
            <person name="Glavina Del Rio T."/>
            <person name="Hammon N."/>
            <person name="Dalin E."/>
            <person name="Tice H."/>
            <person name="Pitluck S."/>
            <person name="Richardson P."/>
            <person name="Bruce D."/>
            <person name="Goodwin L.A."/>
            <person name="Han C."/>
            <person name="Tapia R."/>
            <person name="Detter J.C."/>
            <person name="Chang Y.J."/>
            <person name="Jeffries C.D."/>
            <person name="Land M."/>
            <person name="Hauser L."/>
            <person name="Kyrpides N.C."/>
            <person name="Goker M."/>
            <person name="Ivanova N."/>
            <person name="Klenk H.P."/>
            <person name="Woyke T."/>
        </authorList>
    </citation>
    <scope>NUCLEOTIDE SEQUENCE [LARGE SCALE GENOMIC DNA]</scope>
    <source>
        <strain evidence="3">ATCC 8093 / DSM 506 / JCM 20403 / CCM 1077 / IAM 12100 / NBRC 12443 / NCIMB 10456</strain>
    </source>
</reference>
<dbReference type="RefSeq" id="WP_013165438.1">
    <property type="nucleotide sequence ID" value="NC_014217.1"/>
</dbReference>
<dbReference type="eggNOG" id="COG2982">
    <property type="taxonomic scope" value="Bacteria"/>
</dbReference>
<gene>
    <name evidence="2" type="ordered locus">Snov_0600</name>
</gene>
<dbReference type="Pfam" id="PF05170">
    <property type="entry name" value="AsmA"/>
    <property type="match status" value="2"/>
</dbReference>
<accession>D7A4B3</accession>
<dbReference type="HOGENOM" id="CLU_012870_2_0_5"/>
<dbReference type="Proteomes" id="UP000006633">
    <property type="component" value="Chromosome"/>
</dbReference>
<evidence type="ECO:0000313" key="2">
    <source>
        <dbReference type="EMBL" id="ADH87933.1"/>
    </source>
</evidence>
<proteinExistence type="predicted"/>
<keyword evidence="3" id="KW-1185">Reference proteome</keyword>
<dbReference type="KEGG" id="sno:Snov_0600"/>
<sequence length="614" mass="63497">MKKLVPILLLPIVAALAAGVVASRLATQERLRHEVETMVQAAIGRQPAITGDVSFSVFPWPAIEVDGLAIDDPRARLEVGEARIVLDLLPLLTGRASPDYIELTDADLTLADPGDSTKALGALITGLGTAESDADLYVTDGSVKIARGNGGEMLIPQADMRIGWRGGRDVTAKGRATWRGEPLDIDLNLSGLSALASGGIGSLKLAVSGTPAELSFQGGARLAGGPVVTGTLAVASRQLRDALEWLDFDAPTERGFGAFALNGSAQLSAQGVVLGEARVELDGNAGVGGFNLRFDGGRAIVQGSLASEQLDLSPYGQLALSGGQGGSWNSEDIDLHRTRALDVDLRLSAQQVRAGDAELQRMAASATLKGGKLSLTIGEAEAWGGIFRAALHVSPLDKAAGADVRVDLSADDVALARALGELFRMPRLEGNGSFRLSASGSGASIMDIVANLNGAFTLNGEQGALVGIDVGRILARLEKRPLSGAGDLRGGRTPYDSVVIDASIEDGVAKLDRVDLTSTKLRVGLAGETSIAARDLDFAGTAQLVGPPAEAPKAGTKPDAAVATPASFELPFIVRGDWERPIVLPDPQALIRRSGAARPLFGSPDKMGVAGPLP</sequence>
<dbReference type="PANTHER" id="PTHR30441:SF4">
    <property type="entry name" value="PROTEIN ASMA"/>
    <property type="match status" value="1"/>
</dbReference>
<dbReference type="OrthoDB" id="5439561at2"/>
<organism evidence="2 3">
    <name type="scientific">Ancylobacter novellus (strain ATCC 8093 / DSM 506 / JCM 20403 / CCM 1077 / IAM 12100 / NBRC 12443 / NCIMB 10456)</name>
    <name type="common">Starkeya novella</name>
    <dbReference type="NCBI Taxonomy" id="639283"/>
    <lineage>
        <taxon>Bacteria</taxon>
        <taxon>Pseudomonadati</taxon>
        <taxon>Pseudomonadota</taxon>
        <taxon>Alphaproteobacteria</taxon>
        <taxon>Hyphomicrobiales</taxon>
        <taxon>Xanthobacteraceae</taxon>
        <taxon>Ancylobacter</taxon>
    </lineage>
</organism>
<dbReference type="GO" id="GO:0005886">
    <property type="term" value="C:plasma membrane"/>
    <property type="evidence" value="ECO:0007669"/>
    <property type="project" value="TreeGrafter"/>
</dbReference>
<evidence type="ECO:0000313" key="3">
    <source>
        <dbReference type="Proteomes" id="UP000006633"/>
    </source>
</evidence>
<dbReference type="STRING" id="639283.Snov_0600"/>